<organism evidence="5 6">
    <name type="scientific">Pararhodobacter aggregans</name>
    <dbReference type="NCBI Taxonomy" id="404875"/>
    <lineage>
        <taxon>Bacteria</taxon>
        <taxon>Pseudomonadati</taxon>
        <taxon>Pseudomonadota</taxon>
        <taxon>Alphaproteobacteria</taxon>
        <taxon>Rhodobacterales</taxon>
        <taxon>Paracoccaceae</taxon>
        <taxon>Pararhodobacter</taxon>
    </lineage>
</organism>
<dbReference type="GO" id="GO:0006508">
    <property type="term" value="P:proteolysis"/>
    <property type="evidence" value="ECO:0007669"/>
    <property type="project" value="UniProtKB-KW"/>
</dbReference>
<dbReference type="SUPFAM" id="SSF50789">
    <property type="entry name" value="Herpes virus serine proteinase, assemblin"/>
    <property type="match status" value="1"/>
</dbReference>
<dbReference type="Proteomes" id="UP000244810">
    <property type="component" value="Unassembled WGS sequence"/>
</dbReference>
<keyword evidence="1" id="KW-1188">Viral release from host cell</keyword>
<dbReference type="NCBIfam" id="TIGR01543">
    <property type="entry name" value="proheadase_HK97"/>
    <property type="match status" value="1"/>
</dbReference>
<accession>A0A2T7UWH8</accession>
<dbReference type="OrthoDB" id="9804926at2"/>
<dbReference type="GO" id="GO:0008233">
    <property type="term" value="F:peptidase activity"/>
    <property type="evidence" value="ECO:0007669"/>
    <property type="project" value="UniProtKB-KW"/>
</dbReference>
<dbReference type="EMBL" id="QDDR01000001">
    <property type="protein sequence ID" value="PVE48941.1"/>
    <property type="molecule type" value="Genomic_DNA"/>
</dbReference>
<dbReference type="InterPro" id="IPR054613">
    <property type="entry name" value="Peptidase_S78_dom"/>
</dbReference>
<comment type="caution">
    <text evidence="5">The sequence shown here is derived from an EMBL/GenBank/DDBJ whole genome shotgun (WGS) entry which is preliminary data.</text>
</comment>
<evidence type="ECO:0000313" key="5">
    <source>
        <dbReference type="EMBL" id="PVE48941.1"/>
    </source>
</evidence>
<sequence>MKPAENLTLIANWKRSVSQVEFRSAAQAELADAEVRFSPIAEDGSLEGWATRFNTPDAYRTSFDPAAFQWDGQRLPLLWSHDPSQVIGSVRSVATEAEGLKITAKLNLAVQRAQEVRAMLLDGDVSGLSIGFRRLRDEARQGGIRHITQARLVEVSLVAVPAVPGSRVTSTRAIPGTSLAAFLETCRAATISLKGQRP</sequence>
<keyword evidence="3" id="KW-0378">Hydrolase</keyword>
<feature type="domain" description="Prohead serine protease" evidence="4">
    <location>
        <begin position="41"/>
        <end position="172"/>
    </location>
</feature>
<proteinExistence type="predicted"/>
<keyword evidence="2 5" id="KW-0645">Protease</keyword>
<evidence type="ECO:0000313" key="6">
    <source>
        <dbReference type="Proteomes" id="UP000244810"/>
    </source>
</evidence>
<evidence type="ECO:0000256" key="3">
    <source>
        <dbReference type="ARBA" id="ARBA00022801"/>
    </source>
</evidence>
<dbReference type="Pfam" id="PF04586">
    <property type="entry name" value="Peptidase_S78"/>
    <property type="match status" value="1"/>
</dbReference>
<dbReference type="InterPro" id="IPR006433">
    <property type="entry name" value="Prohead_protease"/>
</dbReference>
<dbReference type="AlphaFoldDB" id="A0A2T7UWH8"/>
<keyword evidence="6" id="KW-1185">Reference proteome</keyword>
<gene>
    <name evidence="5" type="ORF">DDE23_00605</name>
</gene>
<dbReference type="RefSeq" id="WP_107749447.1">
    <property type="nucleotide sequence ID" value="NZ_QBKF01000001.1"/>
</dbReference>
<evidence type="ECO:0000259" key="4">
    <source>
        <dbReference type="Pfam" id="PF04586"/>
    </source>
</evidence>
<name>A0A2T7UWH8_9RHOB</name>
<protein>
    <submittedName>
        <fullName evidence="5">HK97 family phage prohead protease</fullName>
    </submittedName>
</protein>
<evidence type="ECO:0000256" key="2">
    <source>
        <dbReference type="ARBA" id="ARBA00022670"/>
    </source>
</evidence>
<reference evidence="5 6" key="1">
    <citation type="journal article" date="2011" name="Syst. Appl. Microbiol.">
        <title>Defluviimonas denitrificans gen. nov., sp. nov., and Pararhodobacter aggregans gen. nov., sp. nov., non-phototrophic Rhodobacteraceae from the biofilter of a marine aquaculture.</title>
        <authorList>
            <person name="Foesel B.U."/>
            <person name="Drake H.L."/>
            <person name="Schramm A."/>
        </authorList>
    </citation>
    <scope>NUCLEOTIDE SEQUENCE [LARGE SCALE GENOMIC DNA]</scope>
    <source>
        <strain evidence="5 6">D1-19</strain>
    </source>
</reference>
<evidence type="ECO:0000256" key="1">
    <source>
        <dbReference type="ARBA" id="ARBA00022612"/>
    </source>
</evidence>